<keyword evidence="2" id="KW-1185">Reference proteome</keyword>
<name>A0A7K3NMP3_9BACT</name>
<proteinExistence type="predicted"/>
<organism evidence="1 2">
    <name type="scientific">Desulfolutivibrio sulfodismutans</name>
    <dbReference type="NCBI Taxonomy" id="63561"/>
    <lineage>
        <taxon>Bacteria</taxon>
        <taxon>Pseudomonadati</taxon>
        <taxon>Thermodesulfobacteriota</taxon>
        <taxon>Desulfovibrionia</taxon>
        <taxon>Desulfovibrionales</taxon>
        <taxon>Desulfovibrionaceae</taxon>
        <taxon>Desulfolutivibrio</taxon>
    </lineage>
</organism>
<evidence type="ECO:0000313" key="2">
    <source>
        <dbReference type="Proteomes" id="UP000469724"/>
    </source>
</evidence>
<dbReference type="EMBL" id="JAAGRQ010000047">
    <property type="protein sequence ID" value="NDY57397.1"/>
    <property type="molecule type" value="Genomic_DNA"/>
</dbReference>
<protein>
    <submittedName>
        <fullName evidence="1">Phage tail protein</fullName>
    </submittedName>
</protein>
<dbReference type="Proteomes" id="UP000469724">
    <property type="component" value="Unassembled WGS sequence"/>
</dbReference>
<gene>
    <name evidence="1" type="ORF">G3N56_11660</name>
</gene>
<sequence length="269" mass="28427">MTNISALGGAVTRLGPAVMGAVGAFLSLRAAMDAMSTVVSRGFDFNRTMETSKLGIASILSATNELITAEGRRLQGVDKLNAAQSVSRDLMKDIQIMGLQTTATTKDLVEGFQMVLGPAGQAGLNLDQTKQTLVGIVQAFGALGIPLEQLSAEARSLFDGDIKLGQDRLAGFLGITKELVLEWQRQGVYVEKLNEKLEAFRTAGDATAQTWEGLTSNLAEAFDVLAGHATEGLFEDAKKATSEILGLLIDTKNLGLGQDIQNIAAAIRG</sequence>
<feature type="non-terminal residue" evidence="1">
    <location>
        <position position="269"/>
    </location>
</feature>
<reference evidence="1 2" key="1">
    <citation type="submission" date="2020-02" db="EMBL/GenBank/DDBJ databases">
        <title>Comparative genomics of sulfur disproportionating microorganisms.</title>
        <authorList>
            <person name="Ward L.M."/>
            <person name="Bertran E."/>
            <person name="Johnston D.T."/>
        </authorList>
    </citation>
    <scope>NUCLEOTIDE SEQUENCE [LARGE SCALE GENOMIC DNA]</scope>
    <source>
        <strain evidence="1 2">DSM 3696</strain>
    </source>
</reference>
<dbReference type="AlphaFoldDB" id="A0A7K3NMP3"/>
<evidence type="ECO:0000313" key="1">
    <source>
        <dbReference type="EMBL" id="NDY57397.1"/>
    </source>
</evidence>
<accession>A0A7K3NMP3</accession>
<comment type="caution">
    <text evidence="1">The sequence shown here is derived from an EMBL/GenBank/DDBJ whole genome shotgun (WGS) entry which is preliminary data.</text>
</comment>